<evidence type="ECO:0000259" key="1">
    <source>
        <dbReference type="SMART" id="SM00260"/>
    </source>
</evidence>
<dbReference type="EMBL" id="BCMS01000002">
    <property type="protein sequence ID" value="GAQ23457.1"/>
    <property type="molecule type" value="Genomic_DNA"/>
</dbReference>
<dbReference type="SMART" id="SM00260">
    <property type="entry name" value="CheW"/>
    <property type="match status" value="1"/>
</dbReference>
<evidence type="ECO:0000313" key="3">
    <source>
        <dbReference type="Proteomes" id="UP000056209"/>
    </source>
</evidence>
<dbReference type="Proteomes" id="UP000056209">
    <property type="component" value="Unassembled WGS sequence"/>
</dbReference>
<gene>
    <name evidence="2" type="ORF">DEIGR_200312</name>
</gene>
<dbReference type="Gene3D" id="2.40.50.180">
    <property type="entry name" value="CheA-289, Domain 4"/>
    <property type="match status" value="1"/>
</dbReference>
<protein>
    <submittedName>
        <fullName evidence="2">CheW-like protein</fullName>
    </submittedName>
</protein>
<dbReference type="RefSeq" id="WP_058979292.1">
    <property type="nucleotide sequence ID" value="NZ_BCMS01000002.1"/>
</dbReference>
<reference evidence="3" key="1">
    <citation type="submission" date="2015-11" db="EMBL/GenBank/DDBJ databases">
        <title>Draft Genome Sequence of the Radioresistant Bacterium Deinococcus grandis, Isolated from Freshwater Fish in Japan.</title>
        <authorList>
            <person name="Satoh K."/>
            <person name="Onodera T."/>
            <person name="Omoso K."/>
            <person name="Takeda-Yano K."/>
            <person name="Katayama T."/>
            <person name="Oono Y."/>
            <person name="Narumi I."/>
        </authorList>
    </citation>
    <scope>NUCLEOTIDE SEQUENCE [LARGE SCALE GENOMIC DNA]</scope>
    <source>
        <strain evidence="3">ATCC 43672</strain>
    </source>
</reference>
<proteinExistence type="predicted"/>
<sequence length="161" mass="16400">MNRLEARAAELAAPPRAQRPAVDAVLVTVRGETFAAPLRQLRAVLPAAFTPLPLGAPHVAGVQPVRGSLVGVVRADALLTGQAGGSPGPLARVLLAATQPEPCGVLVDAVGELVWVGDAGFPATFGTPGVRGRTADGLACLDLEALVRHLPAAWPARPPDP</sequence>
<organism evidence="2 3">
    <name type="scientific">Deinococcus grandis</name>
    <dbReference type="NCBI Taxonomy" id="57498"/>
    <lineage>
        <taxon>Bacteria</taxon>
        <taxon>Thermotogati</taxon>
        <taxon>Deinococcota</taxon>
        <taxon>Deinococci</taxon>
        <taxon>Deinococcales</taxon>
        <taxon>Deinococcaceae</taxon>
        <taxon>Deinococcus</taxon>
    </lineage>
</organism>
<dbReference type="OrthoDB" id="7390823at2"/>
<dbReference type="InterPro" id="IPR036061">
    <property type="entry name" value="CheW-like_dom_sf"/>
</dbReference>
<dbReference type="GO" id="GO:0006935">
    <property type="term" value="P:chemotaxis"/>
    <property type="evidence" value="ECO:0007669"/>
    <property type="project" value="InterPro"/>
</dbReference>
<dbReference type="GO" id="GO:0007165">
    <property type="term" value="P:signal transduction"/>
    <property type="evidence" value="ECO:0007669"/>
    <property type="project" value="InterPro"/>
</dbReference>
<name>A0A117DPH7_9DEIO</name>
<comment type="caution">
    <text evidence="2">The sequence shown here is derived from an EMBL/GenBank/DDBJ whole genome shotgun (WGS) entry which is preliminary data.</text>
</comment>
<feature type="domain" description="CheW-like" evidence="1">
    <location>
        <begin position="15"/>
        <end position="147"/>
    </location>
</feature>
<dbReference type="SUPFAM" id="SSF50341">
    <property type="entry name" value="CheW-like"/>
    <property type="match status" value="1"/>
</dbReference>
<dbReference type="AlphaFoldDB" id="A0A117DPH7"/>
<dbReference type="InterPro" id="IPR002545">
    <property type="entry name" value="CheW-lke_dom"/>
</dbReference>
<keyword evidence="3" id="KW-1185">Reference proteome</keyword>
<dbReference type="Pfam" id="PF01584">
    <property type="entry name" value="CheW"/>
    <property type="match status" value="1"/>
</dbReference>
<accession>A0A117DPH7</accession>
<evidence type="ECO:0000313" key="2">
    <source>
        <dbReference type="EMBL" id="GAQ23457.1"/>
    </source>
</evidence>